<feature type="transmembrane region" description="Helical" evidence="7">
    <location>
        <begin position="402"/>
        <end position="426"/>
    </location>
</feature>
<feature type="transmembrane region" description="Helical" evidence="7">
    <location>
        <begin position="49"/>
        <end position="68"/>
    </location>
</feature>
<dbReference type="EMBL" id="JACGBB010000008">
    <property type="protein sequence ID" value="MBZ7987441.1"/>
    <property type="molecule type" value="Genomic_DNA"/>
</dbReference>
<evidence type="ECO:0000256" key="4">
    <source>
        <dbReference type="ARBA" id="ARBA00022692"/>
    </source>
</evidence>
<name>A0ABS7WST8_9BACT</name>
<keyword evidence="6 7" id="KW-0472">Membrane</keyword>
<dbReference type="Pfam" id="PF01554">
    <property type="entry name" value="MatE"/>
    <property type="match status" value="2"/>
</dbReference>
<gene>
    <name evidence="8" type="ORF">AVCANL283_04895</name>
</gene>
<feature type="transmembrane region" description="Helical" evidence="7">
    <location>
        <begin position="159"/>
        <end position="178"/>
    </location>
</feature>
<comment type="subcellular location">
    <subcellularLocation>
        <location evidence="1">Cell membrane</location>
        <topology evidence="1">Multi-pass membrane protein</topology>
    </subcellularLocation>
</comment>
<sequence length="438" mass="50601">MNKELDFKKLTINTYFEMLLRFFSMIINTVMISRYEITLLAAMSCANQIFILSSSLFTFFAVGSSIYITQALGAKKYNLATKASHIALLFNLILGIILFIFINCFAEFLLTSLNTPKSIFSLSLMYLKIINYVILIDCINIAFSSILRSYAKTKELMYASFFMNIINIILNALFLYYFELSLLGVAISSVIARLFNLFFYLFVFFKIANLKLYLKLFFNSDKEILIKILKTGSFSALENICYSFEYIIILSFIALLGERYLSTQSIFFQLLFFVFTASLALSVANEIIIARMIGANKMQKAYLHTYKALKIALIISLIYSLILFLLKEKLYLLFNLNSDLINIISSLFYLLFFLEFAKAFNIVLSNALKASAKTDFCFYLSLISICFVCIPLAYFFTQIIDFKLFGIYLAFLCEECFKALFNLLMWHSKKWQKSKLIN</sequence>
<feature type="transmembrane region" description="Helical" evidence="7">
    <location>
        <begin position="346"/>
        <end position="364"/>
    </location>
</feature>
<dbReference type="PIRSF" id="PIRSF006603">
    <property type="entry name" value="DinF"/>
    <property type="match status" value="1"/>
</dbReference>
<accession>A0ABS7WST8</accession>
<dbReference type="InterPro" id="IPR048279">
    <property type="entry name" value="MdtK-like"/>
</dbReference>
<evidence type="ECO:0000256" key="1">
    <source>
        <dbReference type="ARBA" id="ARBA00004651"/>
    </source>
</evidence>
<evidence type="ECO:0000256" key="5">
    <source>
        <dbReference type="ARBA" id="ARBA00022989"/>
    </source>
</evidence>
<dbReference type="InterPro" id="IPR047135">
    <property type="entry name" value="YsiQ"/>
</dbReference>
<reference evidence="8 9" key="1">
    <citation type="submission" date="2020-07" db="EMBL/GenBank/DDBJ databases">
        <title>Transfer of Campylobacter canadensis to the novel genus Avispirillum gen. nov., that also includes two novel species recovered from migratory waterfowl: Avispirillum anseris sp. nov. and Avispirillum brantae sp. nov.</title>
        <authorList>
            <person name="Miller W.G."/>
            <person name="Chapman M.H."/>
            <person name="Yee E."/>
            <person name="Inglis G.D."/>
        </authorList>
    </citation>
    <scope>NUCLEOTIDE SEQUENCE [LARGE SCALE GENOMIC DNA]</scope>
    <source>
        <strain evidence="8 9">L283</strain>
    </source>
</reference>
<organism evidence="8 9">
    <name type="scientific">Campylobacter canadensis</name>
    <dbReference type="NCBI Taxonomy" id="449520"/>
    <lineage>
        <taxon>Bacteria</taxon>
        <taxon>Pseudomonadati</taxon>
        <taxon>Campylobacterota</taxon>
        <taxon>Epsilonproteobacteria</taxon>
        <taxon>Campylobacterales</taxon>
        <taxon>Campylobacteraceae</taxon>
        <taxon>Campylobacter</taxon>
    </lineage>
</organism>
<keyword evidence="3" id="KW-1003">Cell membrane</keyword>
<dbReference type="RefSeq" id="WP_172234121.1">
    <property type="nucleotide sequence ID" value="NZ_CP035946.1"/>
</dbReference>
<proteinExistence type="predicted"/>
<dbReference type="PANTHER" id="PTHR42925">
    <property type="entry name" value="MULTIDRUG AND TOXIN EFFLUX PROTEIN MATE FAMILY"/>
    <property type="match status" value="1"/>
</dbReference>
<evidence type="ECO:0000256" key="2">
    <source>
        <dbReference type="ARBA" id="ARBA00022448"/>
    </source>
</evidence>
<keyword evidence="5 7" id="KW-1133">Transmembrane helix</keyword>
<feature type="transmembrane region" description="Helical" evidence="7">
    <location>
        <begin position="376"/>
        <end position="396"/>
    </location>
</feature>
<feature type="transmembrane region" description="Helical" evidence="7">
    <location>
        <begin position="234"/>
        <end position="254"/>
    </location>
</feature>
<feature type="transmembrane region" description="Helical" evidence="7">
    <location>
        <begin position="88"/>
        <end position="109"/>
    </location>
</feature>
<dbReference type="CDD" id="cd13134">
    <property type="entry name" value="MATE_like_8"/>
    <property type="match status" value="1"/>
</dbReference>
<evidence type="ECO:0000256" key="6">
    <source>
        <dbReference type="ARBA" id="ARBA00023136"/>
    </source>
</evidence>
<keyword evidence="2" id="KW-0813">Transport</keyword>
<feature type="transmembrane region" description="Helical" evidence="7">
    <location>
        <begin position="20"/>
        <end position="43"/>
    </location>
</feature>
<feature type="transmembrane region" description="Helical" evidence="7">
    <location>
        <begin position="308"/>
        <end position="326"/>
    </location>
</feature>
<keyword evidence="9" id="KW-1185">Reference proteome</keyword>
<dbReference type="InterPro" id="IPR002528">
    <property type="entry name" value="MATE_fam"/>
</dbReference>
<dbReference type="NCBIfam" id="TIGR00797">
    <property type="entry name" value="matE"/>
    <property type="match status" value="1"/>
</dbReference>
<comment type="caution">
    <text evidence="8">The sequence shown here is derived from an EMBL/GenBank/DDBJ whole genome shotgun (WGS) entry which is preliminary data.</text>
</comment>
<evidence type="ECO:0000313" key="8">
    <source>
        <dbReference type="EMBL" id="MBZ7987441.1"/>
    </source>
</evidence>
<feature type="transmembrane region" description="Helical" evidence="7">
    <location>
        <begin position="266"/>
        <end position="288"/>
    </location>
</feature>
<protein>
    <submittedName>
        <fullName evidence="8">MATE family efflux transporter</fullName>
    </submittedName>
</protein>
<evidence type="ECO:0000313" key="9">
    <source>
        <dbReference type="Proteomes" id="UP000786183"/>
    </source>
</evidence>
<dbReference type="Proteomes" id="UP000786183">
    <property type="component" value="Unassembled WGS sequence"/>
</dbReference>
<evidence type="ECO:0000256" key="3">
    <source>
        <dbReference type="ARBA" id="ARBA00022475"/>
    </source>
</evidence>
<feature type="transmembrane region" description="Helical" evidence="7">
    <location>
        <begin position="129"/>
        <end position="147"/>
    </location>
</feature>
<dbReference type="PANTHER" id="PTHR42925:SF1">
    <property type="entry name" value="VIRULENCE FACTOR MVIN"/>
    <property type="match status" value="1"/>
</dbReference>
<keyword evidence="4 7" id="KW-0812">Transmembrane</keyword>
<evidence type="ECO:0000256" key="7">
    <source>
        <dbReference type="SAM" id="Phobius"/>
    </source>
</evidence>
<feature type="transmembrane region" description="Helical" evidence="7">
    <location>
        <begin position="190"/>
        <end position="214"/>
    </location>
</feature>